<gene>
    <name evidence="10" type="ORF">HB13667_24385</name>
</gene>
<evidence type="ECO:0000256" key="5">
    <source>
        <dbReference type="ARBA" id="ARBA00051114"/>
    </source>
</evidence>
<dbReference type="SUPFAM" id="SSF141868">
    <property type="entry name" value="EAL domain-like"/>
    <property type="match status" value="1"/>
</dbReference>
<keyword evidence="6" id="KW-0812">Transmembrane</keyword>
<evidence type="ECO:0000313" key="11">
    <source>
        <dbReference type="Proteomes" id="UP000050437"/>
    </source>
</evidence>
<feature type="transmembrane region" description="Helical" evidence="6">
    <location>
        <begin position="141"/>
        <end position="161"/>
    </location>
</feature>
<dbReference type="GO" id="GO:0016301">
    <property type="term" value="F:kinase activity"/>
    <property type="evidence" value="ECO:0007669"/>
    <property type="project" value="UniProtKB-KW"/>
</dbReference>
<dbReference type="InterPro" id="IPR035919">
    <property type="entry name" value="EAL_sf"/>
</dbReference>
<dbReference type="Gene3D" id="3.20.20.450">
    <property type="entry name" value="EAL domain"/>
    <property type="match status" value="1"/>
</dbReference>
<feature type="domain" description="GGDEF" evidence="8">
    <location>
        <begin position="294"/>
        <end position="426"/>
    </location>
</feature>
<feature type="domain" description="MHYT" evidence="9">
    <location>
        <begin position="6"/>
        <end position="199"/>
    </location>
</feature>
<evidence type="ECO:0000256" key="3">
    <source>
        <dbReference type="ARBA" id="ARBA00012282"/>
    </source>
</evidence>
<evidence type="ECO:0000256" key="6">
    <source>
        <dbReference type="PROSITE-ProRule" id="PRU00244"/>
    </source>
</evidence>
<dbReference type="InterPro" id="IPR052155">
    <property type="entry name" value="Biofilm_reg_signaling"/>
</dbReference>
<evidence type="ECO:0000259" key="8">
    <source>
        <dbReference type="PROSITE" id="PS50887"/>
    </source>
</evidence>
<dbReference type="Proteomes" id="UP000050437">
    <property type="component" value="Unassembled WGS sequence"/>
</dbReference>
<dbReference type="PANTHER" id="PTHR44757">
    <property type="entry name" value="DIGUANYLATE CYCLASE DGCP"/>
    <property type="match status" value="1"/>
</dbReference>
<dbReference type="PROSITE" id="PS50924">
    <property type="entry name" value="MHYT"/>
    <property type="match status" value="1"/>
</dbReference>
<dbReference type="GO" id="GO:0005886">
    <property type="term" value="C:plasma membrane"/>
    <property type="evidence" value="ECO:0007669"/>
    <property type="project" value="UniProtKB-SubCell"/>
</dbReference>
<dbReference type="Gene3D" id="3.30.70.270">
    <property type="match status" value="1"/>
</dbReference>
<dbReference type="InterPro" id="IPR043128">
    <property type="entry name" value="Rev_trsase/Diguanyl_cyclase"/>
</dbReference>
<feature type="domain" description="EAL" evidence="7">
    <location>
        <begin position="435"/>
        <end position="689"/>
    </location>
</feature>
<dbReference type="CDD" id="cd01949">
    <property type="entry name" value="GGDEF"/>
    <property type="match status" value="1"/>
</dbReference>
<evidence type="ECO:0000259" key="9">
    <source>
        <dbReference type="PROSITE" id="PS50924"/>
    </source>
</evidence>
<dbReference type="InterPro" id="IPR005330">
    <property type="entry name" value="MHYT_dom"/>
</dbReference>
<evidence type="ECO:0000256" key="2">
    <source>
        <dbReference type="ARBA" id="ARBA00004533"/>
    </source>
</evidence>
<dbReference type="RefSeq" id="WP_054573551.1">
    <property type="nucleotide sequence ID" value="NZ_LKKS01000130.1"/>
</dbReference>
<protein>
    <recommendedName>
        <fullName evidence="3">cyclic-guanylate-specific phosphodiesterase</fullName>
        <ecNumber evidence="3">3.1.4.52</ecNumber>
    </recommendedName>
</protein>
<dbReference type="PROSITE" id="PS50883">
    <property type="entry name" value="EAL"/>
    <property type="match status" value="1"/>
</dbReference>
<dbReference type="SUPFAM" id="SSF55073">
    <property type="entry name" value="Nucleotide cyclase"/>
    <property type="match status" value="1"/>
</dbReference>
<name>A0A0P7CRB0_PSEPU</name>
<organism evidence="10 11">
    <name type="scientific">Pseudomonas putida</name>
    <name type="common">Arthrobacter siderocapsulatus</name>
    <dbReference type="NCBI Taxonomy" id="303"/>
    <lineage>
        <taxon>Bacteria</taxon>
        <taxon>Pseudomonadati</taxon>
        <taxon>Pseudomonadota</taxon>
        <taxon>Gammaproteobacteria</taxon>
        <taxon>Pseudomonadales</taxon>
        <taxon>Pseudomonadaceae</taxon>
        <taxon>Pseudomonas</taxon>
    </lineage>
</organism>
<comment type="caution">
    <text evidence="10">The sequence shown here is derived from an EMBL/GenBank/DDBJ whole genome shotgun (WGS) entry which is preliminary data.</text>
</comment>
<dbReference type="NCBIfam" id="TIGR00254">
    <property type="entry name" value="GGDEF"/>
    <property type="match status" value="1"/>
</dbReference>
<evidence type="ECO:0000256" key="1">
    <source>
        <dbReference type="ARBA" id="ARBA00001946"/>
    </source>
</evidence>
<dbReference type="InterPro" id="IPR000160">
    <property type="entry name" value="GGDEF_dom"/>
</dbReference>
<dbReference type="InterPro" id="IPR001633">
    <property type="entry name" value="EAL_dom"/>
</dbReference>
<comment type="subcellular location">
    <subcellularLocation>
        <location evidence="2">Cell inner membrane</location>
    </subcellularLocation>
</comment>
<feature type="transmembrane region" description="Helical" evidence="6">
    <location>
        <begin position="216"/>
        <end position="238"/>
    </location>
</feature>
<keyword evidence="10" id="KW-0418">Kinase</keyword>
<feature type="transmembrane region" description="Helical" evidence="6">
    <location>
        <begin position="109"/>
        <end position="129"/>
    </location>
</feature>
<evidence type="ECO:0000313" key="10">
    <source>
        <dbReference type="EMBL" id="KPM59702.1"/>
    </source>
</evidence>
<keyword evidence="10" id="KW-0808">Transferase</keyword>
<dbReference type="AlphaFoldDB" id="A0A0P7CRB0"/>
<dbReference type="CDD" id="cd01948">
    <property type="entry name" value="EAL"/>
    <property type="match status" value="1"/>
</dbReference>
<dbReference type="PROSITE" id="PS50887">
    <property type="entry name" value="GGDEF"/>
    <property type="match status" value="1"/>
</dbReference>
<dbReference type="GO" id="GO:0071732">
    <property type="term" value="P:cellular response to nitric oxide"/>
    <property type="evidence" value="ECO:0007669"/>
    <property type="project" value="UniProtKB-ARBA"/>
</dbReference>
<sequence length="696" mass="75111">MLIGSYSSSLVLISLCVAILASYTALDLTGRIATAKGRAACLWMGGGALAMGIGVWSMHFIGMLAFSLPIDLGYDLALTAFSLLIAVLSSGFALWLVSQPSLPWLQLGFGALIMGAGIACMHYTGMAALRMLPGIDYDPTLFGASLLIAVGASAAALWIAFRLRAHTPYVRQIRGLAAVVMGVAIVGMHYTGMAAANFPEGSFCGALAAGGLQGDGLVYLVLITTLAVLAVALLTSVLDARLEARTAELARSLTLANQELTQLALHDTLTDLPNRTLLADRIEQAIAKVAEQGGCFALMFIDLDGFKPVNDAFGHHIGDLLLKAVAARLRGHLHSQDTLARIGGDEFVLLVELREPNDAMDVAVKQVNLVSRPFRVAEHDLQLTASLGIVLYPGNGLDQHELLRNADAAMYHAKSAGKNGYSFFDASMNSNARQQLQLLQDLRQALEQRQFRLHYQPKFDAQNCQPIGAEALLRWEHPQQGLLLPDRFIGLAEKTGLIIPIGEWVLIEACRQMRQWLDQGHHGWRMAVNLSAIQFCHAGLVESVARALQQNSLPANCLTLEITETTAMHDADASLTVLQRLSDMGVDLSIDDFGTGYSSLMYLKRLPANELKIDRGFVRDLEQDSDDAAIVSAIVALGQALGLRIVAEGVETDRQQDFLTRLGCDSLQGYLLGQPVPAEQFMGKLQAMRQESTAAG</sequence>
<dbReference type="Pfam" id="PF00563">
    <property type="entry name" value="EAL"/>
    <property type="match status" value="1"/>
</dbReference>
<keyword evidence="6" id="KW-0472">Membrane</keyword>
<dbReference type="PANTHER" id="PTHR44757:SF2">
    <property type="entry name" value="BIOFILM ARCHITECTURE MAINTENANCE PROTEIN MBAA"/>
    <property type="match status" value="1"/>
</dbReference>
<dbReference type="EC" id="3.1.4.52" evidence="3"/>
<dbReference type="FunFam" id="3.20.20.450:FF:000001">
    <property type="entry name" value="Cyclic di-GMP phosphodiesterase yahA"/>
    <property type="match status" value="1"/>
</dbReference>
<keyword evidence="6" id="KW-1133">Transmembrane helix</keyword>
<proteinExistence type="predicted"/>
<dbReference type="Pfam" id="PF00990">
    <property type="entry name" value="GGDEF"/>
    <property type="match status" value="1"/>
</dbReference>
<dbReference type="SMART" id="SM00267">
    <property type="entry name" value="GGDEF"/>
    <property type="match status" value="1"/>
</dbReference>
<dbReference type="Pfam" id="PF03707">
    <property type="entry name" value="MHYT"/>
    <property type="match status" value="3"/>
</dbReference>
<dbReference type="InterPro" id="IPR029787">
    <property type="entry name" value="Nucleotide_cyclase"/>
</dbReference>
<dbReference type="SMART" id="SM00052">
    <property type="entry name" value="EAL"/>
    <property type="match status" value="1"/>
</dbReference>
<feature type="transmembrane region" description="Helical" evidence="6">
    <location>
        <begin position="76"/>
        <end position="97"/>
    </location>
</feature>
<dbReference type="FunFam" id="3.30.70.270:FF:000001">
    <property type="entry name" value="Diguanylate cyclase domain protein"/>
    <property type="match status" value="1"/>
</dbReference>
<accession>A0A0P7CRB0</accession>
<reference evidence="10 11" key="1">
    <citation type="submission" date="2015-10" db="EMBL/GenBank/DDBJ databases">
        <title>Pseudomonas putida clinical strains.</title>
        <authorList>
            <person name="Molina L."/>
            <person name="Udaondo Z."/>
        </authorList>
    </citation>
    <scope>NUCLEOTIDE SEQUENCE [LARGE SCALE GENOMIC DNA]</scope>
    <source>
        <strain evidence="10 11">HB13667</strain>
    </source>
</reference>
<dbReference type="EMBL" id="LKKS01000130">
    <property type="protein sequence ID" value="KPM59702.1"/>
    <property type="molecule type" value="Genomic_DNA"/>
</dbReference>
<comment type="catalytic activity">
    <reaction evidence="5">
        <text>3',3'-c-di-GMP + H2O = 5'-phosphoguanylyl(3'-&gt;5')guanosine + H(+)</text>
        <dbReference type="Rhea" id="RHEA:24902"/>
        <dbReference type="ChEBI" id="CHEBI:15377"/>
        <dbReference type="ChEBI" id="CHEBI:15378"/>
        <dbReference type="ChEBI" id="CHEBI:58754"/>
        <dbReference type="ChEBI" id="CHEBI:58805"/>
        <dbReference type="EC" id="3.1.4.52"/>
    </reaction>
    <physiologicalReaction direction="left-to-right" evidence="5">
        <dbReference type="Rhea" id="RHEA:24903"/>
    </physiologicalReaction>
</comment>
<feature type="transmembrane region" description="Helical" evidence="6">
    <location>
        <begin position="47"/>
        <end position="70"/>
    </location>
</feature>
<evidence type="ECO:0000256" key="4">
    <source>
        <dbReference type="ARBA" id="ARBA00022636"/>
    </source>
</evidence>
<comment type="cofactor">
    <cofactor evidence="1">
        <name>Mg(2+)</name>
        <dbReference type="ChEBI" id="CHEBI:18420"/>
    </cofactor>
</comment>
<feature type="transmembrane region" description="Helical" evidence="6">
    <location>
        <begin position="173"/>
        <end position="196"/>
    </location>
</feature>
<evidence type="ECO:0000259" key="7">
    <source>
        <dbReference type="PROSITE" id="PS50883"/>
    </source>
</evidence>
<dbReference type="GO" id="GO:0071111">
    <property type="term" value="F:cyclic-guanylate-specific phosphodiesterase activity"/>
    <property type="evidence" value="ECO:0007669"/>
    <property type="project" value="UniProtKB-EC"/>
</dbReference>
<keyword evidence="4" id="KW-0973">c-di-GMP</keyword>
<feature type="transmembrane region" description="Helical" evidence="6">
    <location>
        <begin position="6"/>
        <end position="26"/>
    </location>
</feature>